<dbReference type="InterPro" id="IPR005455">
    <property type="entry name" value="PFN_euk"/>
</dbReference>
<organism evidence="8 9">
    <name type="scientific">Tothia fuscella</name>
    <dbReference type="NCBI Taxonomy" id="1048955"/>
    <lineage>
        <taxon>Eukaryota</taxon>
        <taxon>Fungi</taxon>
        <taxon>Dikarya</taxon>
        <taxon>Ascomycota</taxon>
        <taxon>Pezizomycotina</taxon>
        <taxon>Dothideomycetes</taxon>
        <taxon>Pleosporomycetidae</taxon>
        <taxon>Venturiales</taxon>
        <taxon>Cylindrosympodiaceae</taxon>
        <taxon>Tothia</taxon>
    </lineage>
</organism>
<comment type="subcellular location">
    <subcellularLocation>
        <location evidence="1">Cytoplasm</location>
        <location evidence="1">Cytoskeleton</location>
    </subcellularLocation>
</comment>
<proteinExistence type="inferred from homology"/>
<dbReference type="AlphaFoldDB" id="A0A9P4NK69"/>
<dbReference type="Proteomes" id="UP000800235">
    <property type="component" value="Unassembled WGS sequence"/>
</dbReference>
<evidence type="ECO:0000256" key="3">
    <source>
        <dbReference type="ARBA" id="ARBA00022490"/>
    </source>
</evidence>
<dbReference type="Pfam" id="PF00235">
    <property type="entry name" value="Profilin"/>
    <property type="match status" value="1"/>
</dbReference>
<keyword evidence="9" id="KW-1185">Reference proteome</keyword>
<dbReference type="SMART" id="SM00392">
    <property type="entry name" value="PROF"/>
    <property type="match status" value="1"/>
</dbReference>
<sequence>MSWQAYIDSSLVGSGDVDSAAIFSVDGKDSWAHSPDFKIDPAEMKVILDGFTNPDKLWGEGFKVNGVKYTTIKVEDGSIYGKQGKTGMIIVKTVQALLLAHHPDTVVTGNCANTVEKLGEYLRGVGY</sequence>
<gene>
    <name evidence="8" type="ORF">EJ08DRAFT_700425</name>
</gene>
<evidence type="ECO:0000256" key="5">
    <source>
        <dbReference type="ARBA" id="ARBA00023212"/>
    </source>
</evidence>
<comment type="subunit">
    <text evidence="6">Occurs in many kinds of cells as a complex with monomeric actin in a 1:1 ratio.</text>
</comment>
<evidence type="ECO:0000256" key="2">
    <source>
        <dbReference type="ARBA" id="ARBA00010058"/>
    </source>
</evidence>
<dbReference type="Gene3D" id="3.30.450.30">
    <property type="entry name" value="Dynein light chain 2a, cytoplasmic"/>
    <property type="match status" value="1"/>
</dbReference>
<dbReference type="PRINTS" id="PR00392">
    <property type="entry name" value="PROFILIN"/>
</dbReference>
<dbReference type="GO" id="GO:0003785">
    <property type="term" value="F:actin monomer binding"/>
    <property type="evidence" value="ECO:0007669"/>
    <property type="project" value="TreeGrafter"/>
</dbReference>
<protein>
    <recommendedName>
        <fullName evidence="7">Profilin</fullName>
    </recommendedName>
</protein>
<evidence type="ECO:0000256" key="4">
    <source>
        <dbReference type="ARBA" id="ARBA00023203"/>
    </source>
</evidence>
<comment type="caution">
    <text evidence="8">The sequence shown here is derived from an EMBL/GenBank/DDBJ whole genome shotgun (WGS) entry which is preliminary data.</text>
</comment>
<keyword evidence="5 6" id="KW-0206">Cytoskeleton</keyword>
<dbReference type="InterPro" id="IPR036140">
    <property type="entry name" value="PFN_sf"/>
</dbReference>
<dbReference type="InterPro" id="IPR027310">
    <property type="entry name" value="Profilin_CS"/>
</dbReference>
<dbReference type="EMBL" id="MU007070">
    <property type="protein sequence ID" value="KAF2425343.1"/>
    <property type="molecule type" value="Genomic_DNA"/>
</dbReference>
<evidence type="ECO:0000256" key="1">
    <source>
        <dbReference type="ARBA" id="ARBA00004245"/>
    </source>
</evidence>
<evidence type="ECO:0000313" key="9">
    <source>
        <dbReference type="Proteomes" id="UP000800235"/>
    </source>
</evidence>
<dbReference type="PROSITE" id="PS00414">
    <property type="entry name" value="PROFILIN"/>
    <property type="match status" value="1"/>
</dbReference>
<dbReference type="CDD" id="cd00148">
    <property type="entry name" value="PROF"/>
    <property type="match status" value="1"/>
</dbReference>
<dbReference type="PANTHER" id="PTHR11604">
    <property type="entry name" value="PROFILIN"/>
    <property type="match status" value="1"/>
</dbReference>
<dbReference type="InterPro" id="IPR048278">
    <property type="entry name" value="PFN"/>
</dbReference>
<evidence type="ECO:0000256" key="6">
    <source>
        <dbReference type="RuleBase" id="RU003908"/>
    </source>
</evidence>
<evidence type="ECO:0000313" key="8">
    <source>
        <dbReference type="EMBL" id="KAF2425343.1"/>
    </source>
</evidence>
<dbReference type="OrthoDB" id="421374at2759"/>
<evidence type="ECO:0000256" key="7">
    <source>
        <dbReference type="RuleBase" id="RU003909"/>
    </source>
</evidence>
<dbReference type="GO" id="GO:0005856">
    <property type="term" value="C:cytoskeleton"/>
    <property type="evidence" value="ECO:0007669"/>
    <property type="project" value="UniProtKB-SubCell"/>
</dbReference>
<dbReference type="PANTHER" id="PTHR11604:SF0">
    <property type="entry name" value="PROFILIN"/>
    <property type="match status" value="1"/>
</dbReference>
<dbReference type="GO" id="GO:1903475">
    <property type="term" value="P:mitotic actomyosin contractile ring assembly"/>
    <property type="evidence" value="ECO:0007669"/>
    <property type="project" value="UniProtKB-ARBA"/>
</dbReference>
<dbReference type="GO" id="GO:0005938">
    <property type="term" value="C:cell cortex"/>
    <property type="evidence" value="ECO:0007669"/>
    <property type="project" value="TreeGrafter"/>
</dbReference>
<keyword evidence="3" id="KW-0963">Cytoplasm</keyword>
<comment type="function">
    <text evidence="6">Binds to actin and affects the structure of the cytoskeleton. At high concentrations, profilin prevents the polymerization of actin, whereas it enhances it at low concentrations.</text>
</comment>
<dbReference type="FunFam" id="3.30.450.30:FF:000001">
    <property type="entry name" value="Profilin"/>
    <property type="match status" value="1"/>
</dbReference>
<dbReference type="PRINTS" id="PR01640">
    <property type="entry name" value="PROFILINPLNT"/>
</dbReference>
<dbReference type="SUPFAM" id="SSF55770">
    <property type="entry name" value="Profilin (actin-binding protein)"/>
    <property type="match status" value="1"/>
</dbReference>
<name>A0A9P4NK69_9PEZI</name>
<reference evidence="8" key="1">
    <citation type="journal article" date="2020" name="Stud. Mycol.">
        <title>101 Dothideomycetes genomes: a test case for predicting lifestyles and emergence of pathogens.</title>
        <authorList>
            <person name="Haridas S."/>
            <person name="Albert R."/>
            <person name="Binder M."/>
            <person name="Bloem J."/>
            <person name="Labutti K."/>
            <person name="Salamov A."/>
            <person name="Andreopoulos B."/>
            <person name="Baker S."/>
            <person name="Barry K."/>
            <person name="Bills G."/>
            <person name="Bluhm B."/>
            <person name="Cannon C."/>
            <person name="Castanera R."/>
            <person name="Culley D."/>
            <person name="Daum C."/>
            <person name="Ezra D."/>
            <person name="Gonzalez J."/>
            <person name="Henrissat B."/>
            <person name="Kuo A."/>
            <person name="Liang C."/>
            <person name="Lipzen A."/>
            <person name="Lutzoni F."/>
            <person name="Magnuson J."/>
            <person name="Mondo S."/>
            <person name="Nolan M."/>
            <person name="Ohm R."/>
            <person name="Pangilinan J."/>
            <person name="Park H.-J."/>
            <person name="Ramirez L."/>
            <person name="Alfaro M."/>
            <person name="Sun H."/>
            <person name="Tritt A."/>
            <person name="Yoshinaga Y."/>
            <person name="Zwiers L.-H."/>
            <person name="Turgeon B."/>
            <person name="Goodwin S."/>
            <person name="Spatafora J."/>
            <person name="Crous P."/>
            <person name="Grigoriev I."/>
        </authorList>
    </citation>
    <scope>NUCLEOTIDE SEQUENCE</scope>
    <source>
        <strain evidence="8">CBS 130266</strain>
    </source>
</reference>
<keyword evidence="4 7" id="KW-0009">Actin-binding</keyword>
<accession>A0A9P4NK69</accession>
<comment type="similarity">
    <text evidence="2 7">Belongs to the profilin family.</text>
</comment>